<feature type="coiled-coil region" evidence="1">
    <location>
        <begin position="244"/>
        <end position="271"/>
    </location>
</feature>
<protein>
    <submittedName>
        <fullName evidence="3">CobQ/CobB/MinD/ParA nucleotide binding domain protein</fullName>
    </submittedName>
</protein>
<keyword evidence="2" id="KW-0472">Membrane</keyword>
<dbReference type="InterPro" id="IPR027417">
    <property type="entry name" value="P-loop_NTPase"/>
</dbReference>
<feature type="transmembrane region" description="Helical" evidence="2">
    <location>
        <begin position="15"/>
        <end position="32"/>
    </location>
</feature>
<organism evidence="3">
    <name type="scientific">mine drainage metagenome</name>
    <dbReference type="NCBI Taxonomy" id="410659"/>
    <lineage>
        <taxon>unclassified sequences</taxon>
        <taxon>metagenomes</taxon>
        <taxon>ecological metagenomes</taxon>
    </lineage>
</organism>
<dbReference type="PANTHER" id="PTHR32309:SF31">
    <property type="entry name" value="CAPSULAR EXOPOLYSACCHARIDE FAMILY"/>
    <property type="match status" value="1"/>
</dbReference>
<keyword evidence="2" id="KW-1133">Transmembrane helix</keyword>
<keyword evidence="2" id="KW-0812">Transmembrane</keyword>
<dbReference type="EMBL" id="MLJW01000018">
    <property type="protein sequence ID" value="OIR12131.1"/>
    <property type="molecule type" value="Genomic_DNA"/>
</dbReference>
<comment type="caution">
    <text evidence="3">The sequence shown here is derived from an EMBL/GenBank/DDBJ whole genome shotgun (WGS) entry which is preliminary data.</text>
</comment>
<dbReference type="SUPFAM" id="SSF52540">
    <property type="entry name" value="P-loop containing nucleoside triphosphate hydrolases"/>
    <property type="match status" value="1"/>
</dbReference>
<dbReference type="PANTHER" id="PTHR32309">
    <property type="entry name" value="TYROSINE-PROTEIN KINASE"/>
    <property type="match status" value="1"/>
</dbReference>
<name>A0A1J5SVY2_9ZZZZ</name>
<evidence type="ECO:0000256" key="1">
    <source>
        <dbReference type="SAM" id="Coils"/>
    </source>
</evidence>
<feature type="coiled-coil region" evidence="1">
    <location>
        <begin position="365"/>
        <end position="392"/>
    </location>
</feature>
<dbReference type="AlphaFoldDB" id="A0A1J5SVY2"/>
<evidence type="ECO:0000256" key="2">
    <source>
        <dbReference type="SAM" id="Phobius"/>
    </source>
</evidence>
<sequence>MELLKFINQLRRQKFILIGIPIFTVILTYFLVRNLPDTYISSSKISTGLADQSQNQFIESNSSSQESKIDQQFSNLLQSIQMKKMFDQVSYLLIIHDLTSDTPYRKPSKLLLQLNDRARKHALEVFSGLYENRQSLSLWDEDQNGLNKVLISMGYDEKSLKKKMNVFRLNNSDYINIEFESDSPVLSAFVVNSLTEEFINYYSSLIRNNSVKATKFLDSVLKQKWVAMDTQMNGLKEYKIKNRVLNLNEQAKSLYAQIADFETRKDIAEKDILSITGALKGIDDKFNPKDRKYLESTLAKINQQIVATKDNIKQLNDDYVRSNYDVRYKKKIDSLSDILTAQINSSADKYIINPLAAKESLVLQKMNLEVQLDLAKNGISTLKNELDRLNKKFDMLVPHEAVIQSYESAIDIASKEYIEILKKFNQTSMESNFLIKLKQVEIGMPGQKQPSKKMLLVALSGVLSFIFCMVVMFILFYLDDSIHIPKELADKTNLPVLGFLPFIKTSLLDFNNIWNEETDNHAEFKKLLRSTRFEIGNEMAGNKILLLTSLNPMEGKTILALSLAYAYSAINKKVLVIDGNFNNPAITSTTNSVLFLEDLLQNKISLYDIQSSQNINILGTRGGDVSLLELSDAQNIREKLAALKNNFDVIIIETAALSSLNKSKEWIDFGDKLVAVFEANQTISFFKNEDVNYLKSLDDKFIGWVLNKVGNRKKQSNGKK</sequence>
<dbReference type="InterPro" id="IPR050445">
    <property type="entry name" value="Bact_polysacc_biosynth/exp"/>
</dbReference>
<accession>A0A1J5SVY2</accession>
<keyword evidence="1" id="KW-0175">Coiled coil</keyword>
<reference evidence="3" key="1">
    <citation type="submission" date="2016-10" db="EMBL/GenBank/DDBJ databases">
        <title>Sequence of Gallionella enrichment culture.</title>
        <authorList>
            <person name="Poehlein A."/>
            <person name="Muehling M."/>
            <person name="Daniel R."/>
        </authorList>
    </citation>
    <scope>NUCLEOTIDE SEQUENCE</scope>
</reference>
<dbReference type="Gene3D" id="3.40.50.300">
    <property type="entry name" value="P-loop containing nucleotide triphosphate hydrolases"/>
    <property type="match status" value="1"/>
</dbReference>
<evidence type="ECO:0000313" key="3">
    <source>
        <dbReference type="EMBL" id="OIR12131.1"/>
    </source>
</evidence>
<gene>
    <name evidence="3" type="ORF">GALL_63820</name>
</gene>
<feature type="transmembrane region" description="Helical" evidence="2">
    <location>
        <begin position="454"/>
        <end position="478"/>
    </location>
</feature>
<proteinExistence type="predicted"/>